<evidence type="ECO:0000313" key="1">
    <source>
        <dbReference type="EMBL" id="KKM82545.1"/>
    </source>
</evidence>
<dbReference type="AlphaFoldDB" id="A0A0F9N114"/>
<dbReference type="EMBL" id="LAZR01007847">
    <property type="protein sequence ID" value="KKM82545.1"/>
    <property type="molecule type" value="Genomic_DNA"/>
</dbReference>
<protein>
    <submittedName>
        <fullName evidence="1">Uncharacterized protein</fullName>
    </submittedName>
</protein>
<accession>A0A0F9N114</accession>
<gene>
    <name evidence="1" type="ORF">LCGC14_1318490</name>
</gene>
<comment type="caution">
    <text evidence="1">The sequence shown here is derived from an EMBL/GenBank/DDBJ whole genome shotgun (WGS) entry which is preliminary data.</text>
</comment>
<reference evidence="1" key="1">
    <citation type="journal article" date="2015" name="Nature">
        <title>Complex archaea that bridge the gap between prokaryotes and eukaryotes.</title>
        <authorList>
            <person name="Spang A."/>
            <person name="Saw J.H."/>
            <person name="Jorgensen S.L."/>
            <person name="Zaremba-Niedzwiedzka K."/>
            <person name="Martijn J."/>
            <person name="Lind A.E."/>
            <person name="van Eijk R."/>
            <person name="Schleper C."/>
            <person name="Guy L."/>
            <person name="Ettema T.J."/>
        </authorList>
    </citation>
    <scope>NUCLEOTIDE SEQUENCE</scope>
</reference>
<name>A0A0F9N114_9ZZZZ</name>
<proteinExistence type="predicted"/>
<sequence length="165" mass="17852">MPIIRGLRDLGNYFPEVYGINVPNPAMRFWKFLSAEAYCNDQGSAAGEDLDASGTNYLGIIVAPHRLQVVGVYLISIDGDIVANDTNYCTFYVANWAVAGAPNVAIFNTSVTGLTQYVARAMTVNTTYDIVEKGEILEIDITKAGSGVALNEFGVVVVYKAIDRT</sequence>
<organism evidence="1">
    <name type="scientific">marine sediment metagenome</name>
    <dbReference type="NCBI Taxonomy" id="412755"/>
    <lineage>
        <taxon>unclassified sequences</taxon>
        <taxon>metagenomes</taxon>
        <taxon>ecological metagenomes</taxon>
    </lineage>
</organism>